<evidence type="ECO:0000313" key="9">
    <source>
        <dbReference type="EMBL" id="KAE8076548.1"/>
    </source>
</evidence>
<feature type="compositionally biased region" description="Low complexity" evidence="7">
    <location>
        <begin position="372"/>
        <end position="403"/>
    </location>
</feature>
<evidence type="ECO:0000313" key="10">
    <source>
        <dbReference type="Proteomes" id="UP000327013"/>
    </source>
</evidence>
<dbReference type="SUPFAM" id="SSF57959">
    <property type="entry name" value="Leucine zipper domain"/>
    <property type="match status" value="1"/>
</dbReference>
<dbReference type="PROSITE" id="PS50217">
    <property type="entry name" value="BZIP"/>
    <property type="match status" value="1"/>
</dbReference>
<feature type="region of interest" description="Disordered" evidence="7">
    <location>
        <begin position="1"/>
        <end position="70"/>
    </location>
</feature>
<evidence type="ECO:0000256" key="4">
    <source>
        <dbReference type="ARBA" id="ARBA00023163"/>
    </source>
</evidence>
<evidence type="ECO:0000256" key="1">
    <source>
        <dbReference type="ARBA" id="ARBA00004123"/>
    </source>
</evidence>
<name>A0A5N6RER3_9ROSI</name>
<sequence length="433" mass="47146">MDKEKFPGHGGGFPPPSGRYSGFSPPGSSFNVKPEPSSASPSYPPLAPGASSDSGHFGHGMNADSSRFSHDISRMADTPRRNLGHRRAHSEILTLPDDISFDSDLGVVGGADGPSFSDETEEDLFSMYLDMDKFNSSSATSAFQVGEPSSAGAAPTLAMTSMATPASGAATSAENVAIGSNERPRVRHQHSQSMDGSTTIKSEMLVSGSDEISAADSKKAMSAAKLAELALIDPKRAKRIWANRQSAARSKERKMRYIAELERKVQTLQTEATSLSAQLTLLQRDTNGLNAENSELKLRLQTMEQQVHLQDALNDALKEEIQHLKVLTGQTMPNGGSMMNFASFGAGQQFYPNNHAMHTLLTAQQFQQLQIHPQKQQHQFQQHQLHQLQQQQMQQQQDQQQQQTGDLKIRGSISSLSQKENASDVNPAVTKEC</sequence>
<keyword evidence="6" id="KW-0175">Coiled coil</keyword>
<dbReference type="PANTHER" id="PTHR13690">
    <property type="entry name" value="TRANSCRIPTION FACTOR POSF21-RELATED"/>
    <property type="match status" value="1"/>
</dbReference>
<dbReference type="GO" id="GO:0005634">
    <property type="term" value="C:nucleus"/>
    <property type="evidence" value="ECO:0007669"/>
    <property type="project" value="UniProtKB-SubCell"/>
</dbReference>
<dbReference type="AlphaFoldDB" id="A0A5N6RER3"/>
<evidence type="ECO:0000256" key="5">
    <source>
        <dbReference type="ARBA" id="ARBA00023242"/>
    </source>
</evidence>
<reference evidence="9 10" key="1">
    <citation type="submission" date="2019-06" db="EMBL/GenBank/DDBJ databases">
        <title>A chromosomal-level reference genome of Carpinus fangiana (Coryloideae, Betulaceae).</title>
        <authorList>
            <person name="Yang X."/>
            <person name="Wang Z."/>
            <person name="Zhang L."/>
            <person name="Hao G."/>
            <person name="Liu J."/>
            <person name="Yang Y."/>
        </authorList>
    </citation>
    <scope>NUCLEOTIDE SEQUENCE [LARGE SCALE GENOMIC DNA]</scope>
    <source>
        <strain evidence="9">Cfa_2016G</strain>
        <tissue evidence="9">Leaf</tissue>
    </source>
</reference>
<dbReference type="Pfam" id="PF00170">
    <property type="entry name" value="bZIP_1"/>
    <property type="match status" value="1"/>
</dbReference>
<feature type="region of interest" description="Disordered" evidence="7">
    <location>
        <begin position="372"/>
        <end position="433"/>
    </location>
</feature>
<feature type="coiled-coil region" evidence="6">
    <location>
        <begin position="251"/>
        <end position="320"/>
    </location>
</feature>
<protein>
    <recommendedName>
        <fullName evidence="8">BZIP domain-containing protein</fullName>
    </recommendedName>
</protein>
<evidence type="ECO:0000256" key="7">
    <source>
        <dbReference type="SAM" id="MobiDB-lite"/>
    </source>
</evidence>
<dbReference type="Gene3D" id="1.20.5.170">
    <property type="match status" value="1"/>
</dbReference>
<dbReference type="GO" id="GO:0003677">
    <property type="term" value="F:DNA binding"/>
    <property type="evidence" value="ECO:0007669"/>
    <property type="project" value="UniProtKB-KW"/>
</dbReference>
<dbReference type="FunFam" id="1.20.5.170:FF:000009">
    <property type="entry name" value="probable transcription factor PosF21"/>
    <property type="match status" value="1"/>
</dbReference>
<keyword evidence="10" id="KW-1185">Reference proteome</keyword>
<dbReference type="InterPro" id="IPR044759">
    <property type="entry name" value="bZIP_RF2"/>
</dbReference>
<dbReference type="GO" id="GO:0003700">
    <property type="term" value="F:DNA-binding transcription factor activity"/>
    <property type="evidence" value="ECO:0007669"/>
    <property type="project" value="InterPro"/>
</dbReference>
<keyword evidence="2" id="KW-0805">Transcription regulation</keyword>
<evidence type="ECO:0000256" key="6">
    <source>
        <dbReference type="SAM" id="Coils"/>
    </source>
</evidence>
<evidence type="ECO:0000256" key="3">
    <source>
        <dbReference type="ARBA" id="ARBA00023125"/>
    </source>
</evidence>
<proteinExistence type="predicted"/>
<gene>
    <name evidence="9" type="ORF">FH972_015191</name>
</gene>
<evidence type="ECO:0000256" key="2">
    <source>
        <dbReference type="ARBA" id="ARBA00023015"/>
    </source>
</evidence>
<accession>A0A5N6RER3</accession>
<dbReference type="OrthoDB" id="1435597at2759"/>
<evidence type="ECO:0000259" key="8">
    <source>
        <dbReference type="PROSITE" id="PS50217"/>
    </source>
</evidence>
<keyword evidence="3" id="KW-0238">DNA-binding</keyword>
<dbReference type="InterPro" id="IPR046347">
    <property type="entry name" value="bZIP_sf"/>
</dbReference>
<comment type="subcellular location">
    <subcellularLocation>
        <location evidence="1">Nucleus</location>
    </subcellularLocation>
</comment>
<feature type="compositionally biased region" description="Polar residues" evidence="7">
    <location>
        <begin position="412"/>
        <end position="424"/>
    </location>
</feature>
<organism evidence="9 10">
    <name type="scientific">Carpinus fangiana</name>
    <dbReference type="NCBI Taxonomy" id="176857"/>
    <lineage>
        <taxon>Eukaryota</taxon>
        <taxon>Viridiplantae</taxon>
        <taxon>Streptophyta</taxon>
        <taxon>Embryophyta</taxon>
        <taxon>Tracheophyta</taxon>
        <taxon>Spermatophyta</taxon>
        <taxon>Magnoliopsida</taxon>
        <taxon>eudicotyledons</taxon>
        <taxon>Gunneridae</taxon>
        <taxon>Pentapetalae</taxon>
        <taxon>rosids</taxon>
        <taxon>fabids</taxon>
        <taxon>Fagales</taxon>
        <taxon>Betulaceae</taxon>
        <taxon>Carpinus</taxon>
    </lineage>
</organism>
<dbReference type="CDD" id="cd14703">
    <property type="entry name" value="bZIP_plant_RF2"/>
    <property type="match status" value="1"/>
</dbReference>
<dbReference type="InterPro" id="IPR004827">
    <property type="entry name" value="bZIP"/>
</dbReference>
<dbReference type="SMART" id="SM00338">
    <property type="entry name" value="BRLZ"/>
    <property type="match status" value="1"/>
</dbReference>
<dbReference type="PANTHER" id="PTHR13690:SF124">
    <property type="entry name" value="TRANSCRIPTION FACTOR RF2A"/>
    <property type="match status" value="1"/>
</dbReference>
<dbReference type="EMBL" id="CM017326">
    <property type="protein sequence ID" value="KAE8076548.1"/>
    <property type="molecule type" value="Genomic_DNA"/>
</dbReference>
<keyword evidence="5" id="KW-0539">Nucleus</keyword>
<keyword evidence="4" id="KW-0804">Transcription</keyword>
<feature type="domain" description="BZIP" evidence="8">
    <location>
        <begin position="233"/>
        <end position="296"/>
    </location>
</feature>
<dbReference type="Proteomes" id="UP000327013">
    <property type="component" value="Chromosome 6"/>
</dbReference>